<proteinExistence type="predicted"/>
<dbReference type="EMBL" id="UINC01002551">
    <property type="protein sequence ID" value="SUZ97894.1"/>
    <property type="molecule type" value="Genomic_DNA"/>
</dbReference>
<reference evidence="1" key="1">
    <citation type="submission" date="2018-05" db="EMBL/GenBank/DDBJ databases">
        <authorList>
            <person name="Lanie J.A."/>
            <person name="Ng W.-L."/>
            <person name="Kazmierczak K.M."/>
            <person name="Andrzejewski T.M."/>
            <person name="Davidsen T.M."/>
            <person name="Wayne K.J."/>
            <person name="Tettelin H."/>
            <person name="Glass J.I."/>
            <person name="Rusch D."/>
            <person name="Podicherti R."/>
            <person name="Tsui H.-C.T."/>
            <person name="Winkler M.E."/>
        </authorList>
    </citation>
    <scope>NUCLEOTIDE SEQUENCE</scope>
</reference>
<evidence type="ECO:0000313" key="1">
    <source>
        <dbReference type="EMBL" id="SUZ97894.1"/>
    </source>
</evidence>
<organism evidence="1">
    <name type="scientific">marine metagenome</name>
    <dbReference type="NCBI Taxonomy" id="408172"/>
    <lineage>
        <taxon>unclassified sequences</taxon>
        <taxon>metagenomes</taxon>
        <taxon>ecological metagenomes</taxon>
    </lineage>
</organism>
<accession>A0A381S367</accession>
<dbReference type="AlphaFoldDB" id="A0A381S367"/>
<protein>
    <submittedName>
        <fullName evidence="1">Uncharacterized protein</fullName>
    </submittedName>
</protein>
<name>A0A381S367_9ZZZZ</name>
<sequence>MSFPTEFKMFYDRCQDHVWDFSFAGTPGQEAVEYNAHWEDPSTRVFFQQLEVALGDADNPMKRSSGVFERAFRLAARTGRT</sequence>
<gene>
    <name evidence="1" type="ORF">METZ01_LOCUS50748</name>
</gene>